<sequence length="35" mass="3844">AIIKIMTKPKVPCEIYQQALNGVVSLSNTTEILIN</sequence>
<reference evidence="1" key="1">
    <citation type="journal article" date="2014" name="Front. Microbiol.">
        <title>High frequency of phylogenetically diverse reductive dehalogenase-homologous genes in deep subseafloor sedimentary metagenomes.</title>
        <authorList>
            <person name="Kawai M."/>
            <person name="Futagami T."/>
            <person name="Toyoda A."/>
            <person name="Takaki Y."/>
            <person name="Nishi S."/>
            <person name="Hori S."/>
            <person name="Arai W."/>
            <person name="Tsubouchi T."/>
            <person name="Morono Y."/>
            <person name="Uchiyama I."/>
            <person name="Ito T."/>
            <person name="Fujiyama A."/>
            <person name="Inagaki F."/>
            <person name="Takami H."/>
        </authorList>
    </citation>
    <scope>NUCLEOTIDE SEQUENCE</scope>
    <source>
        <strain evidence="1">Expedition CK06-06</strain>
    </source>
</reference>
<name>X1V6F2_9ZZZZ</name>
<gene>
    <name evidence="1" type="ORF">S12H4_52421</name>
</gene>
<accession>X1V6F2</accession>
<dbReference type="AlphaFoldDB" id="X1V6F2"/>
<comment type="caution">
    <text evidence="1">The sequence shown here is derived from an EMBL/GenBank/DDBJ whole genome shotgun (WGS) entry which is preliminary data.</text>
</comment>
<proteinExistence type="predicted"/>
<protein>
    <submittedName>
        <fullName evidence="1">Uncharacterized protein</fullName>
    </submittedName>
</protein>
<dbReference type="EMBL" id="BARW01033261">
    <property type="protein sequence ID" value="GAJ07861.1"/>
    <property type="molecule type" value="Genomic_DNA"/>
</dbReference>
<feature type="non-terminal residue" evidence="1">
    <location>
        <position position="1"/>
    </location>
</feature>
<evidence type="ECO:0000313" key="1">
    <source>
        <dbReference type="EMBL" id="GAJ07861.1"/>
    </source>
</evidence>
<organism evidence="1">
    <name type="scientific">marine sediment metagenome</name>
    <dbReference type="NCBI Taxonomy" id="412755"/>
    <lineage>
        <taxon>unclassified sequences</taxon>
        <taxon>metagenomes</taxon>
        <taxon>ecological metagenomes</taxon>
    </lineage>
</organism>